<dbReference type="InterPro" id="IPR000551">
    <property type="entry name" value="MerR-type_HTH_dom"/>
</dbReference>
<evidence type="ECO:0000259" key="4">
    <source>
        <dbReference type="PROSITE" id="PS50937"/>
    </source>
</evidence>
<feature type="domain" description="HTH merR-type" evidence="4">
    <location>
        <begin position="1"/>
        <end position="71"/>
    </location>
</feature>
<evidence type="ECO:0000313" key="5">
    <source>
        <dbReference type="EMBL" id="TRZ38487.1"/>
    </source>
</evidence>
<dbReference type="RefSeq" id="WP_185766744.1">
    <property type="nucleotide sequence ID" value="NZ_RIBP01000004.1"/>
</dbReference>
<dbReference type="Proteomes" id="UP000319837">
    <property type="component" value="Unassembled WGS sequence"/>
</dbReference>
<protein>
    <submittedName>
        <fullName evidence="5">MerR family transcriptional regulator</fullName>
    </submittedName>
</protein>
<reference evidence="6" key="1">
    <citation type="submission" date="2018-10" db="EMBL/GenBank/DDBJ databases">
        <title>FDA dAtabase for Regulatory Grade micrObial Sequences (FDA-ARGOS): Supporting development and validation of Infectious Disease Dx tests.</title>
        <authorList>
            <person name="Minogue T."/>
            <person name="Wolcott M."/>
            <person name="Wasieloski L."/>
            <person name="Aguilar W."/>
            <person name="Moore D."/>
            <person name="Tallon L."/>
            <person name="Sadzewicz L."/>
            <person name="Sengamalay N."/>
            <person name="Ott S."/>
            <person name="Godinez A."/>
            <person name="Nagaraj S."/>
            <person name="Vavikolanu K."/>
            <person name="Vyas G."/>
            <person name="Nadendla S."/>
            <person name="George J."/>
            <person name="Sichtig H."/>
        </authorList>
    </citation>
    <scope>NUCLEOTIDE SEQUENCE [LARGE SCALE GENOMIC DNA]</scope>
    <source>
        <strain evidence="6">FDAARGOS_343</strain>
    </source>
</reference>
<dbReference type="PANTHER" id="PTHR30204">
    <property type="entry name" value="REDOX-CYCLING DRUG-SENSING TRANSCRIPTIONAL ACTIVATOR SOXR"/>
    <property type="match status" value="1"/>
</dbReference>
<dbReference type="PROSITE" id="PS50937">
    <property type="entry name" value="HTH_MERR_2"/>
    <property type="match status" value="1"/>
</dbReference>
<gene>
    <name evidence="5" type="ORF">CEQ21_24170</name>
</gene>
<comment type="caution">
    <text evidence="5">The sequence shown here is derived from an EMBL/GenBank/DDBJ whole genome shotgun (WGS) entry which is preliminary data.</text>
</comment>
<evidence type="ECO:0000313" key="6">
    <source>
        <dbReference type="Proteomes" id="UP000319837"/>
    </source>
</evidence>
<dbReference type="AlphaFoldDB" id="A0A553SND4"/>
<dbReference type="SUPFAM" id="SSF46955">
    <property type="entry name" value="Putative DNA-binding domain"/>
    <property type="match status" value="1"/>
</dbReference>
<dbReference type="Gene3D" id="1.10.1660.10">
    <property type="match status" value="1"/>
</dbReference>
<dbReference type="PANTHER" id="PTHR30204:SF94">
    <property type="entry name" value="HEAVY METAL-DEPENDENT TRANSCRIPTIONAL REGULATOR HI_0293-RELATED"/>
    <property type="match status" value="1"/>
</dbReference>
<dbReference type="SMART" id="SM00422">
    <property type="entry name" value="HTH_MERR"/>
    <property type="match status" value="1"/>
</dbReference>
<sequence length="134" mass="16121">MKIQELAKQTGLTAYTIRFYEKEGLFDTRHVRRDDNNYRNYTDEAIERLKLIKKFQGVGCSISELKEILLDVDTNTRTNEQVIEWICQKISEIERKRIEYKQMLDTLNIMLEYRLALKNDPERAHTLLKEHHFD</sequence>
<accession>A0A553SND4</accession>
<dbReference type="EMBL" id="RIBP01000004">
    <property type="protein sequence ID" value="TRZ38487.1"/>
    <property type="molecule type" value="Genomic_DNA"/>
</dbReference>
<keyword evidence="3" id="KW-0804">Transcription</keyword>
<name>A0A553SND4_NIACI</name>
<evidence type="ECO:0000256" key="1">
    <source>
        <dbReference type="ARBA" id="ARBA00023015"/>
    </source>
</evidence>
<dbReference type="GO" id="GO:0003700">
    <property type="term" value="F:DNA-binding transcription factor activity"/>
    <property type="evidence" value="ECO:0007669"/>
    <property type="project" value="InterPro"/>
</dbReference>
<dbReference type="Pfam" id="PF13411">
    <property type="entry name" value="MerR_1"/>
    <property type="match status" value="1"/>
</dbReference>
<keyword evidence="1" id="KW-0805">Transcription regulation</keyword>
<organism evidence="5 6">
    <name type="scientific">Niallia circulans</name>
    <name type="common">Bacillus circulans</name>
    <dbReference type="NCBI Taxonomy" id="1397"/>
    <lineage>
        <taxon>Bacteria</taxon>
        <taxon>Bacillati</taxon>
        <taxon>Bacillota</taxon>
        <taxon>Bacilli</taxon>
        <taxon>Bacillales</taxon>
        <taxon>Bacillaceae</taxon>
        <taxon>Niallia</taxon>
    </lineage>
</organism>
<evidence type="ECO:0000256" key="3">
    <source>
        <dbReference type="ARBA" id="ARBA00023163"/>
    </source>
</evidence>
<proteinExistence type="predicted"/>
<evidence type="ECO:0000256" key="2">
    <source>
        <dbReference type="ARBA" id="ARBA00023125"/>
    </source>
</evidence>
<dbReference type="GO" id="GO:0003677">
    <property type="term" value="F:DNA binding"/>
    <property type="evidence" value="ECO:0007669"/>
    <property type="project" value="UniProtKB-KW"/>
</dbReference>
<dbReference type="InterPro" id="IPR009061">
    <property type="entry name" value="DNA-bd_dom_put_sf"/>
</dbReference>
<dbReference type="InterPro" id="IPR047057">
    <property type="entry name" value="MerR_fam"/>
</dbReference>
<keyword evidence="2" id="KW-0238">DNA-binding</keyword>